<proteinExistence type="predicted"/>
<accession>A0A2M7EAD5</accession>
<gene>
    <name evidence="1" type="ORF">COS11_01050</name>
</gene>
<evidence type="ECO:0000313" key="2">
    <source>
        <dbReference type="Proteomes" id="UP000228886"/>
    </source>
</evidence>
<evidence type="ECO:0000313" key="1">
    <source>
        <dbReference type="EMBL" id="PIV64651.1"/>
    </source>
</evidence>
<reference evidence="2" key="1">
    <citation type="submission" date="2017-09" db="EMBL/GenBank/DDBJ databases">
        <title>Depth-based differentiation of microbial function through sediment-hosted aquifers and enrichment of novel symbionts in the deep terrestrial subsurface.</title>
        <authorList>
            <person name="Probst A.J."/>
            <person name="Ladd B."/>
            <person name="Jarett J.K."/>
            <person name="Geller-Mcgrath D.E."/>
            <person name="Sieber C.M.K."/>
            <person name="Emerson J.B."/>
            <person name="Anantharaman K."/>
            <person name="Thomas B.C."/>
            <person name="Malmstrom R."/>
            <person name="Stieglmeier M."/>
            <person name="Klingl A."/>
            <person name="Woyke T."/>
            <person name="Ryan C.M."/>
            <person name="Banfield J.F."/>
        </authorList>
    </citation>
    <scope>NUCLEOTIDE SEQUENCE [LARGE SCALE GENOMIC DNA]</scope>
</reference>
<organism evidence="1 2">
    <name type="scientific">bacterium (Candidatus Ratteibacteria) CG01_land_8_20_14_3_00_40_19</name>
    <dbReference type="NCBI Taxonomy" id="2014290"/>
    <lineage>
        <taxon>Bacteria</taxon>
        <taxon>Candidatus Ratteibacteria</taxon>
    </lineage>
</organism>
<dbReference type="AlphaFoldDB" id="A0A2M7EAD5"/>
<name>A0A2M7EAD5_9BACT</name>
<comment type="caution">
    <text evidence="1">The sequence shown here is derived from an EMBL/GenBank/DDBJ whole genome shotgun (WGS) entry which is preliminary data.</text>
</comment>
<protein>
    <submittedName>
        <fullName evidence="1">Uncharacterized protein</fullName>
    </submittedName>
</protein>
<dbReference type="Proteomes" id="UP000228886">
    <property type="component" value="Unassembled WGS sequence"/>
</dbReference>
<dbReference type="EMBL" id="PETL01000054">
    <property type="protein sequence ID" value="PIV64651.1"/>
    <property type="molecule type" value="Genomic_DNA"/>
</dbReference>
<sequence length="71" mass="8382">MTKLERISAQGEGFFYSLSFDIDDFIGDGIWWLQIYNDNRDLIHDEPFASSISRIDEQKIVETIKDNFLTY</sequence>